<dbReference type="SUPFAM" id="SSF52266">
    <property type="entry name" value="SGNH hydrolase"/>
    <property type="match status" value="1"/>
</dbReference>
<reference evidence="3" key="1">
    <citation type="submission" date="2018-12" db="EMBL/GenBank/DDBJ databases">
        <authorList>
            <person name="Ashton P.M."/>
            <person name="Dallman T."/>
            <person name="Nair S."/>
            <person name="De Pinna E."/>
            <person name="Peters T."/>
            <person name="Grant K."/>
        </authorList>
    </citation>
    <scope>NUCLEOTIDE SEQUENCE</scope>
    <source>
        <strain evidence="3">650060</strain>
    </source>
</reference>
<proteinExistence type="predicted"/>
<dbReference type="PANTHER" id="PTHR45648:SF22">
    <property type="entry name" value="GDSL LIPASE_ACYLHYDROLASE FAMILY PROTEIN (AFU_ORTHOLOGUE AFUA_4G14700)"/>
    <property type="match status" value="1"/>
</dbReference>
<organism evidence="3">
    <name type="scientific">Salmonella enterica subsp. enterica serovar Aqua</name>
    <dbReference type="NCBI Taxonomy" id="1302615"/>
    <lineage>
        <taxon>Bacteria</taxon>
        <taxon>Pseudomonadati</taxon>
        <taxon>Pseudomonadota</taxon>
        <taxon>Gammaproteobacteria</taxon>
        <taxon>Enterobacterales</taxon>
        <taxon>Enterobacteriaceae</taxon>
        <taxon>Salmonella</taxon>
    </lineage>
</organism>
<dbReference type="Pfam" id="PF00657">
    <property type="entry name" value="Lipase_GDSL"/>
    <property type="match status" value="1"/>
</dbReference>
<evidence type="ECO:0000256" key="2">
    <source>
        <dbReference type="SAM" id="MobiDB-lite"/>
    </source>
</evidence>
<dbReference type="EMBL" id="AAHUDZ010000071">
    <property type="protein sequence ID" value="ECA3795236.1"/>
    <property type="molecule type" value="Genomic_DNA"/>
</dbReference>
<gene>
    <name evidence="3" type="ORF">EKG95_26205</name>
</gene>
<dbReference type="AlphaFoldDB" id="A0A5X6ERH6"/>
<dbReference type="PANTHER" id="PTHR45648">
    <property type="entry name" value="GDSL LIPASE/ACYLHYDROLASE FAMILY PROTEIN (AFU_ORTHOLOGUE AFUA_4G14700)"/>
    <property type="match status" value="1"/>
</dbReference>
<evidence type="ECO:0000256" key="1">
    <source>
        <dbReference type="ARBA" id="ARBA00022801"/>
    </source>
</evidence>
<sequence>MKEIKRLVIFGDSLSDIGNKRELPEGILARVLGLMRVNEAGRFSDGKNWTDFIWEWSGGRSMFQNNAETTRSMTKLLHLTFNRYKFNTTPFSYTNYSEGGAMGSSDNPGLGLGYFKEQKERFLKNVKEYNIDTAEPTLILVWFGLNDLVTNKRNKDDMIPVAQEIYSLCEDLKREIPGAYFIIANIPNPQTAVRYVGETNEKLENLNDGALQFSVALAERVNQRSYMHLVDIRTPTDDIDENMEKYGLIKGAQPHGEKVRYDGSDSTSRYSTTSDRAHPTEVVYRLIANIWASEIVRYMNTNGLTLGTLAQSGECNFIVQK</sequence>
<dbReference type="InterPro" id="IPR001087">
    <property type="entry name" value="GDSL"/>
</dbReference>
<protein>
    <recommendedName>
        <fullName evidence="4">SGNH/GDSL hydrolase family protein</fullName>
    </recommendedName>
</protein>
<name>A0A5X6ERH6_SALET</name>
<evidence type="ECO:0000313" key="3">
    <source>
        <dbReference type="EMBL" id="ECA3795236.1"/>
    </source>
</evidence>
<dbReference type="InterPro" id="IPR051058">
    <property type="entry name" value="GDSL_Est/Lipase"/>
</dbReference>
<keyword evidence="1" id="KW-0378">Hydrolase</keyword>
<feature type="compositionally biased region" description="Low complexity" evidence="2">
    <location>
        <begin position="264"/>
        <end position="274"/>
    </location>
</feature>
<dbReference type="InterPro" id="IPR036514">
    <property type="entry name" value="SGNH_hydro_sf"/>
</dbReference>
<dbReference type="GO" id="GO:0016788">
    <property type="term" value="F:hydrolase activity, acting on ester bonds"/>
    <property type="evidence" value="ECO:0007669"/>
    <property type="project" value="InterPro"/>
</dbReference>
<feature type="region of interest" description="Disordered" evidence="2">
    <location>
        <begin position="255"/>
        <end position="274"/>
    </location>
</feature>
<comment type="caution">
    <text evidence="3">The sequence shown here is derived from an EMBL/GenBank/DDBJ whole genome shotgun (WGS) entry which is preliminary data.</text>
</comment>
<evidence type="ECO:0008006" key="4">
    <source>
        <dbReference type="Google" id="ProtNLM"/>
    </source>
</evidence>
<accession>A0A5X6ERH6</accession>
<dbReference type="Gene3D" id="3.40.50.1110">
    <property type="entry name" value="SGNH hydrolase"/>
    <property type="match status" value="1"/>
</dbReference>